<dbReference type="OrthoDB" id="19653at2759"/>
<reference evidence="4" key="1">
    <citation type="submission" date="2013-07" db="EMBL/GenBank/DDBJ databases">
        <title>The Genome Sequence of Cryptococcus bestiolae CBS10118.</title>
        <authorList>
            <consortium name="The Broad Institute Genome Sequencing Platform"/>
            <person name="Cuomo C."/>
            <person name="Litvintseva A."/>
            <person name="Chen Y."/>
            <person name="Heitman J."/>
            <person name="Sun S."/>
            <person name="Springer D."/>
            <person name="Dromer F."/>
            <person name="Young S.K."/>
            <person name="Zeng Q."/>
            <person name="Gargeya S."/>
            <person name="Fitzgerald M."/>
            <person name="Abouelleil A."/>
            <person name="Alvarado L."/>
            <person name="Berlin A.M."/>
            <person name="Chapman S.B."/>
            <person name="Dewar J."/>
            <person name="Goldberg J."/>
            <person name="Griggs A."/>
            <person name="Gujja S."/>
            <person name="Hansen M."/>
            <person name="Howarth C."/>
            <person name="Imamovic A."/>
            <person name="Larimer J."/>
            <person name="McCowan C."/>
            <person name="Murphy C."/>
            <person name="Pearson M."/>
            <person name="Priest M."/>
            <person name="Roberts A."/>
            <person name="Saif S."/>
            <person name="Shea T."/>
            <person name="Sykes S."/>
            <person name="Wortman J."/>
            <person name="Nusbaum C."/>
            <person name="Birren B."/>
        </authorList>
    </citation>
    <scope>NUCLEOTIDE SEQUENCE [LARGE SCALE GENOMIC DNA]</scope>
    <source>
        <strain evidence="4">CBS 10118</strain>
    </source>
</reference>
<dbReference type="RefSeq" id="XP_019043284.1">
    <property type="nucleotide sequence ID" value="XM_019194448.1"/>
</dbReference>
<dbReference type="Pfam" id="PF00326">
    <property type="entry name" value="Peptidase_S9"/>
    <property type="match status" value="1"/>
</dbReference>
<dbReference type="GO" id="GO:0006508">
    <property type="term" value="P:proteolysis"/>
    <property type="evidence" value="ECO:0007669"/>
    <property type="project" value="InterPro"/>
</dbReference>
<dbReference type="Gene3D" id="3.40.50.1820">
    <property type="entry name" value="alpha/beta hydrolase"/>
    <property type="match status" value="1"/>
</dbReference>
<reference evidence="5" key="2">
    <citation type="submission" date="2013-07" db="EMBL/GenBank/DDBJ databases">
        <authorList>
            <consortium name="The Broad Institute Genome Sequencing Platform"/>
            <person name="Cuomo C."/>
            <person name="Litvintseva A."/>
            <person name="Chen Y."/>
            <person name="Heitman J."/>
            <person name="Sun S."/>
            <person name="Springer D."/>
            <person name="Dromer F."/>
            <person name="Young S.K."/>
            <person name="Zeng Q."/>
            <person name="Gargeya S."/>
            <person name="Fitzgerald M."/>
            <person name="Abouelleil A."/>
            <person name="Alvarado L."/>
            <person name="Berlin A.M."/>
            <person name="Chapman S.B."/>
            <person name="Dewar J."/>
            <person name="Goldberg J."/>
            <person name="Griggs A."/>
            <person name="Gujja S."/>
            <person name="Hansen M."/>
            <person name="Howarth C."/>
            <person name="Imamovic A."/>
            <person name="Larimer J."/>
            <person name="McCowan C."/>
            <person name="Murphy C."/>
            <person name="Pearson M."/>
            <person name="Priest M."/>
            <person name="Roberts A."/>
            <person name="Saif S."/>
            <person name="Shea T."/>
            <person name="Sykes S."/>
            <person name="Wortman J."/>
            <person name="Nusbaum C."/>
            <person name="Birren B."/>
        </authorList>
    </citation>
    <scope>NUCLEOTIDE SEQUENCE</scope>
    <source>
        <strain evidence="5">CBS 10118</strain>
    </source>
</reference>
<evidence type="ECO:0008006" key="7">
    <source>
        <dbReference type="Google" id="ProtNLM"/>
    </source>
</evidence>
<name>A0A1B9FTW6_9TREE</name>
<evidence type="ECO:0000313" key="6">
    <source>
        <dbReference type="Proteomes" id="UP000092730"/>
    </source>
</evidence>
<feature type="domain" description="BD-FAE-like" evidence="3">
    <location>
        <begin position="32"/>
        <end position="140"/>
    </location>
</feature>
<proteinExistence type="predicted"/>
<dbReference type="PANTHER" id="PTHR48081:SF3">
    <property type="entry name" value="ALPHA_BETA HYDROLASE FOLD-3 DOMAIN-CONTAINING PROTEIN"/>
    <property type="match status" value="1"/>
</dbReference>
<dbReference type="VEuPathDB" id="FungiDB:I302_07859"/>
<dbReference type="InterPro" id="IPR049492">
    <property type="entry name" value="BD-FAE-like_dom"/>
</dbReference>
<evidence type="ECO:0000256" key="1">
    <source>
        <dbReference type="ARBA" id="ARBA00022801"/>
    </source>
</evidence>
<dbReference type="InterPro" id="IPR029058">
    <property type="entry name" value="AB_hydrolase_fold"/>
</dbReference>
<dbReference type="AlphaFoldDB" id="A0A1B9FTW6"/>
<dbReference type="GO" id="GO:0008236">
    <property type="term" value="F:serine-type peptidase activity"/>
    <property type="evidence" value="ECO:0007669"/>
    <property type="project" value="InterPro"/>
</dbReference>
<dbReference type="EMBL" id="CP144548">
    <property type="protein sequence ID" value="WVW86668.1"/>
    <property type="molecule type" value="Genomic_DNA"/>
</dbReference>
<dbReference type="GeneID" id="30212258"/>
<protein>
    <recommendedName>
        <fullName evidence="7">Alpha/beta hydrolase fold-3 domain-containing protein</fullName>
    </recommendedName>
</protein>
<keyword evidence="6" id="KW-1185">Reference proteome</keyword>
<dbReference type="SUPFAM" id="SSF53474">
    <property type="entry name" value="alpha/beta-Hydrolases"/>
    <property type="match status" value="1"/>
</dbReference>
<dbReference type="PANTHER" id="PTHR48081">
    <property type="entry name" value="AB HYDROLASE SUPERFAMILY PROTEIN C4A8.06C"/>
    <property type="match status" value="1"/>
</dbReference>
<evidence type="ECO:0000313" key="5">
    <source>
        <dbReference type="EMBL" id="WVW86668.1"/>
    </source>
</evidence>
<gene>
    <name evidence="4" type="ORF">I302_07859</name>
    <name evidence="5" type="ORF">I302_108722</name>
</gene>
<reference evidence="5" key="4">
    <citation type="submission" date="2024-02" db="EMBL/GenBank/DDBJ databases">
        <title>Comparative genomics of Cryptococcus and Kwoniella reveals pathogenesis evolution and contrasting modes of karyotype evolution via chromosome fusion or intercentromeric recombination.</title>
        <authorList>
            <person name="Coelho M.A."/>
            <person name="David-Palma M."/>
            <person name="Shea T."/>
            <person name="Bowers K."/>
            <person name="McGinley-Smith S."/>
            <person name="Mohammad A.W."/>
            <person name="Gnirke A."/>
            <person name="Yurkov A.M."/>
            <person name="Nowrousian M."/>
            <person name="Sun S."/>
            <person name="Cuomo C.A."/>
            <person name="Heitman J."/>
        </authorList>
    </citation>
    <scope>NUCLEOTIDE SEQUENCE</scope>
    <source>
        <strain evidence="5">CBS 10118</strain>
    </source>
</reference>
<dbReference type="KEGG" id="kbi:30212258"/>
<dbReference type="InterPro" id="IPR001375">
    <property type="entry name" value="Peptidase_S9_cat"/>
</dbReference>
<sequence>MTSRIITVTYDPIHNIQLDAHIPLTTNTKDGEVKSLPAVVAFHGGGLVAGSKDDAYFPKDLAAKFLSQNVIFISPNYRLLYPSTGVDILQDIHTLFDYLSLPSSELTHQLAQHGIALDRGKIGVIGFSGGNCPAKLAAFLPTINPFTRPKVYFDLYGMAGDFLLDHWVSIKPENQYVPDIPFFEDKVQTILNNPKYRTEKWGLSEAHLGANGDEEGRMGLFVWFINQGNILDYLLDEPGLSARLREVPYDRRSALLSDEQRRILGILPTTLGGGSAPPTIIVHGENDRVVPIEESFRLYDDLKEIEGGKVEKIWVKDAGHGLFVDGDWPRFIDGIDGIMEKGVEFVMRELNGA</sequence>
<organism evidence="4">
    <name type="scientific">Kwoniella bestiolae CBS 10118</name>
    <dbReference type="NCBI Taxonomy" id="1296100"/>
    <lineage>
        <taxon>Eukaryota</taxon>
        <taxon>Fungi</taxon>
        <taxon>Dikarya</taxon>
        <taxon>Basidiomycota</taxon>
        <taxon>Agaricomycotina</taxon>
        <taxon>Tremellomycetes</taxon>
        <taxon>Tremellales</taxon>
        <taxon>Cryptococcaceae</taxon>
        <taxon>Kwoniella</taxon>
    </lineage>
</organism>
<feature type="domain" description="Peptidase S9 prolyl oligopeptidase catalytic" evidence="2">
    <location>
        <begin position="276"/>
        <end position="322"/>
    </location>
</feature>
<dbReference type="STRING" id="1296100.A0A1B9FTW6"/>
<keyword evidence="1" id="KW-0378">Hydrolase</keyword>
<evidence type="ECO:0000259" key="2">
    <source>
        <dbReference type="Pfam" id="PF00326"/>
    </source>
</evidence>
<reference evidence="4" key="3">
    <citation type="submission" date="2014-01" db="EMBL/GenBank/DDBJ databases">
        <title>Evolution of pathogenesis and genome organization in the Tremellales.</title>
        <authorList>
            <person name="Cuomo C."/>
            <person name="Litvintseva A."/>
            <person name="Heitman J."/>
            <person name="Chen Y."/>
            <person name="Sun S."/>
            <person name="Springer D."/>
            <person name="Dromer F."/>
            <person name="Young S."/>
            <person name="Zeng Q."/>
            <person name="Chapman S."/>
            <person name="Gujja S."/>
            <person name="Saif S."/>
            <person name="Birren B."/>
        </authorList>
    </citation>
    <scope>NUCLEOTIDE SEQUENCE</scope>
    <source>
        <strain evidence="4">CBS 10118</strain>
    </source>
</reference>
<evidence type="ECO:0000313" key="4">
    <source>
        <dbReference type="EMBL" id="OCF22214.1"/>
    </source>
</evidence>
<accession>A0A1B9FTW6</accession>
<dbReference type="Pfam" id="PF20434">
    <property type="entry name" value="BD-FAE"/>
    <property type="match status" value="1"/>
</dbReference>
<dbReference type="InterPro" id="IPR050300">
    <property type="entry name" value="GDXG_lipolytic_enzyme"/>
</dbReference>
<evidence type="ECO:0000259" key="3">
    <source>
        <dbReference type="Pfam" id="PF20434"/>
    </source>
</evidence>
<dbReference type="EMBL" id="KI894025">
    <property type="protein sequence ID" value="OCF22214.1"/>
    <property type="molecule type" value="Genomic_DNA"/>
</dbReference>
<dbReference type="Proteomes" id="UP000092730">
    <property type="component" value="Chromosome 8"/>
</dbReference>